<evidence type="ECO:0000259" key="6">
    <source>
        <dbReference type="PROSITE" id="PS50977"/>
    </source>
</evidence>
<gene>
    <name evidence="7" type="ORF">Athai_49380</name>
</gene>
<evidence type="ECO:0000256" key="4">
    <source>
        <dbReference type="PROSITE-ProRule" id="PRU00335"/>
    </source>
</evidence>
<keyword evidence="3" id="KW-0804">Transcription</keyword>
<evidence type="ECO:0000256" key="2">
    <source>
        <dbReference type="ARBA" id="ARBA00023125"/>
    </source>
</evidence>
<evidence type="ECO:0000256" key="1">
    <source>
        <dbReference type="ARBA" id="ARBA00023015"/>
    </source>
</evidence>
<evidence type="ECO:0000313" key="7">
    <source>
        <dbReference type="EMBL" id="BCJ37435.1"/>
    </source>
</evidence>
<dbReference type="SUPFAM" id="SSF48498">
    <property type="entry name" value="Tetracyclin repressor-like, C-terminal domain"/>
    <property type="match status" value="1"/>
</dbReference>
<dbReference type="PRINTS" id="PR00455">
    <property type="entry name" value="HTHTETR"/>
</dbReference>
<name>A0A7R7DTE8_9ACTN</name>
<dbReference type="EMBL" id="AP023355">
    <property type="protein sequence ID" value="BCJ37435.1"/>
    <property type="molecule type" value="Genomic_DNA"/>
</dbReference>
<dbReference type="PANTHER" id="PTHR30055">
    <property type="entry name" value="HTH-TYPE TRANSCRIPTIONAL REGULATOR RUTR"/>
    <property type="match status" value="1"/>
</dbReference>
<dbReference type="Proteomes" id="UP000611640">
    <property type="component" value="Chromosome"/>
</dbReference>
<dbReference type="InterPro" id="IPR001647">
    <property type="entry name" value="HTH_TetR"/>
</dbReference>
<dbReference type="GO" id="GO:0003700">
    <property type="term" value="F:DNA-binding transcription factor activity"/>
    <property type="evidence" value="ECO:0007669"/>
    <property type="project" value="TreeGrafter"/>
</dbReference>
<feature type="domain" description="HTH tetR-type" evidence="6">
    <location>
        <begin position="49"/>
        <end position="109"/>
    </location>
</feature>
<keyword evidence="8" id="KW-1185">Reference proteome</keyword>
<dbReference type="InterPro" id="IPR036271">
    <property type="entry name" value="Tet_transcr_reg_TetR-rel_C_sf"/>
</dbReference>
<dbReference type="Pfam" id="PF00440">
    <property type="entry name" value="TetR_N"/>
    <property type="match status" value="1"/>
</dbReference>
<dbReference type="SUPFAM" id="SSF46689">
    <property type="entry name" value="Homeodomain-like"/>
    <property type="match status" value="1"/>
</dbReference>
<dbReference type="Gene3D" id="1.10.357.10">
    <property type="entry name" value="Tetracycline Repressor, domain 2"/>
    <property type="match status" value="1"/>
</dbReference>
<organism evidence="7 8">
    <name type="scientific">Actinocatenispora thailandica</name>
    <dbReference type="NCBI Taxonomy" id="227318"/>
    <lineage>
        <taxon>Bacteria</taxon>
        <taxon>Bacillati</taxon>
        <taxon>Actinomycetota</taxon>
        <taxon>Actinomycetes</taxon>
        <taxon>Micromonosporales</taxon>
        <taxon>Micromonosporaceae</taxon>
        <taxon>Actinocatenispora</taxon>
    </lineage>
</organism>
<dbReference type="PANTHER" id="PTHR30055:SF234">
    <property type="entry name" value="HTH-TYPE TRANSCRIPTIONAL REGULATOR BETI"/>
    <property type="match status" value="1"/>
</dbReference>
<dbReference type="KEGG" id="atl:Athai_49380"/>
<dbReference type="PROSITE" id="PS50977">
    <property type="entry name" value="HTH_TETR_2"/>
    <property type="match status" value="1"/>
</dbReference>
<evidence type="ECO:0000256" key="3">
    <source>
        <dbReference type="ARBA" id="ARBA00023163"/>
    </source>
</evidence>
<dbReference type="InterPro" id="IPR050109">
    <property type="entry name" value="HTH-type_TetR-like_transc_reg"/>
</dbReference>
<evidence type="ECO:0000313" key="8">
    <source>
        <dbReference type="Proteomes" id="UP000611640"/>
    </source>
</evidence>
<dbReference type="GO" id="GO:0000976">
    <property type="term" value="F:transcription cis-regulatory region binding"/>
    <property type="evidence" value="ECO:0007669"/>
    <property type="project" value="TreeGrafter"/>
</dbReference>
<accession>A0A7R7DTE8</accession>
<feature type="region of interest" description="Disordered" evidence="5">
    <location>
        <begin position="222"/>
        <end position="244"/>
    </location>
</feature>
<protein>
    <recommendedName>
        <fullName evidence="6">HTH tetR-type domain-containing protein</fullName>
    </recommendedName>
</protein>
<reference evidence="7 8" key="1">
    <citation type="submission" date="2020-08" db="EMBL/GenBank/DDBJ databases">
        <title>Whole genome shotgun sequence of Actinocatenispora thailandica NBRC 105041.</title>
        <authorList>
            <person name="Komaki H."/>
            <person name="Tamura T."/>
        </authorList>
    </citation>
    <scope>NUCLEOTIDE SEQUENCE [LARGE SCALE GENOMIC DNA]</scope>
    <source>
        <strain evidence="7 8">NBRC 105041</strain>
    </source>
</reference>
<proteinExistence type="predicted"/>
<dbReference type="AlphaFoldDB" id="A0A7R7DTE8"/>
<dbReference type="InterPro" id="IPR009057">
    <property type="entry name" value="Homeodomain-like_sf"/>
</dbReference>
<evidence type="ECO:0000256" key="5">
    <source>
        <dbReference type="SAM" id="MobiDB-lite"/>
    </source>
</evidence>
<sequence length="244" mass="25998">MFGGGTPLASVPSFSIHSVYVKSSVSDHAVLYATGMPRIWSRTIEAHRDAVRDATIEATAALVAERGPSGVTMSQIAKDTGIGRATLYKYFPDVESILVAWHDRQVDAQLAELVRVRDRTDGARERLDAVLTAYARAIRTAHPPAEPAAAPLHRGAHVAAAHRRLHEFVRELIADAAAAGDLPGGAHPDELAGFCLHALEAVRGRNPAAVRRLVRATLAGLDAPNPRGARRQRAEPGASVGDGR</sequence>
<keyword evidence="1" id="KW-0805">Transcription regulation</keyword>
<feature type="DNA-binding region" description="H-T-H motif" evidence="4">
    <location>
        <begin position="72"/>
        <end position="91"/>
    </location>
</feature>
<keyword evidence="2 4" id="KW-0238">DNA-binding</keyword>